<feature type="domain" description="EamA" evidence="6">
    <location>
        <begin position="157"/>
        <end position="289"/>
    </location>
</feature>
<evidence type="ECO:0000259" key="6">
    <source>
        <dbReference type="Pfam" id="PF00892"/>
    </source>
</evidence>
<feature type="transmembrane region" description="Helical" evidence="5">
    <location>
        <begin position="216"/>
        <end position="239"/>
    </location>
</feature>
<evidence type="ECO:0000256" key="1">
    <source>
        <dbReference type="ARBA" id="ARBA00004141"/>
    </source>
</evidence>
<feature type="transmembrane region" description="Helical" evidence="5">
    <location>
        <begin position="69"/>
        <end position="90"/>
    </location>
</feature>
<evidence type="ECO:0000313" key="8">
    <source>
        <dbReference type="Proteomes" id="UP000477951"/>
    </source>
</evidence>
<dbReference type="InterPro" id="IPR037185">
    <property type="entry name" value="EmrE-like"/>
</dbReference>
<proteinExistence type="predicted"/>
<protein>
    <submittedName>
        <fullName evidence="7">EamA family transporter</fullName>
    </submittedName>
</protein>
<dbReference type="PANTHER" id="PTHR32322:SF9">
    <property type="entry name" value="AMINO-ACID METABOLITE EFFLUX PUMP-RELATED"/>
    <property type="match status" value="1"/>
</dbReference>
<evidence type="ECO:0000256" key="5">
    <source>
        <dbReference type="SAM" id="Phobius"/>
    </source>
</evidence>
<dbReference type="PANTHER" id="PTHR32322">
    <property type="entry name" value="INNER MEMBRANE TRANSPORTER"/>
    <property type="match status" value="1"/>
</dbReference>
<feature type="transmembrane region" description="Helical" evidence="5">
    <location>
        <begin position="129"/>
        <end position="148"/>
    </location>
</feature>
<feature type="transmembrane region" description="Helical" evidence="5">
    <location>
        <begin position="273"/>
        <end position="296"/>
    </location>
</feature>
<sequence length="313" mass="33131">MEKPVLLKELALLLALATVWGAAYSFIRIGVETIPPITLIAARTLLAGGLLLAILRIRGMTLPRESATWRRFFIQSCLNSALPFTLIAWAELHVEAGLAVILNALTPIFTFLITVTFTRHEPVGLRKLLGVLLGISGTCLIVGVNALHSAGTDLVAQCAVILASACYAMAAIFGRNFKGLDPMMPAAGSLLCGAAMLIPLSLIVDKPWTLAVSASSLAALLALAVFSTALAFVIYFRLVHTLGSVATTSQAYLRVPIGVGIGAIFLGERYSPTVLSGLVLVVSGVAVMTLPSSAFLSRTFSRHRQAKPEPQKP</sequence>
<evidence type="ECO:0000256" key="2">
    <source>
        <dbReference type="ARBA" id="ARBA00022692"/>
    </source>
</evidence>
<gene>
    <name evidence="7" type="ORF">GOZ90_00355</name>
</gene>
<dbReference type="GO" id="GO:0016020">
    <property type="term" value="C:membrane"/>
    <property type="evidence" value="ECO:0007669"/>
    <property type="project" value="UniProtKB-SubCell"/>
</dbReference>
<name>A0A6L6V5X4_AGRVI</name>
<evidence type="ECO:0000256" key="4">
    <source>
        <dbReference type="ARBA" id="ARBA00023136"/>
    </source>
</evidence>
<keyword evidence="3 5" id="KW-1133">Transmembrane helix</keyword>
<feature type="domain" description="EamA" evidence="6">
    <location>
        <begin position="10"/>
        <end position="142"/>
    </location>
</feature>
<feature type="transmembrane region" description="Helical" evidence="5">
    <location>
        <begin position="96"/>
        <end position="117"/>
    </location>
</feature>
<evidence type="ECO:0000313" key="7">
    <source>
        <dbReference type="EMBL" id="MUZ71114.1"/>
    </source>
</evidence>
<evidence type="ECO:0000256" key="3">
    <source>
        <dbReference type="ARBA" id="ARBA00022989"/>
    </source>
</evidence>
<feature type="transmembrane region" description="Helical" evidence="5">
    <location>
        <begin position="154"/>
        <end position="174"/>
    </location>
</feature>
<accession>A0A6L6V5X4</accession>
<keyword evidence="4 5" id="KW-0472">Membrane</keyword>
<dbReference type="InterPro" id="IPR050638">
    <property type="entry name" value="AA-Vitamin_Transporters"/>
</dbReference>
<comment type="caution">
    <text evidence="7">The sequence shown here is derived from an EMBL/GenBank/DDBJ whole genome shotgun (WGS) entry which is preliminary data.</text>
</comment>
<dbReference type="Pfam" id="PF00892">
    <property type="entry name" value="EamA"/>
    <property type="match status" value="2"/>
</dbReference>
<feature type="transmembrane region" description="Helical" evidence="5">
    <location>
        <begin position="35"/>
        <end position="57"/>
    </location>
</feature>
<reference evidence="7 8" key="1">
    <citation type="submission" date="2019-12" db="EMBL/GenBank/DDBJ databases">
        <title>Whole-genome sequencing of Allorhizobium vitis.</title>
        <authorList>
            <person name="Gan H.M."/>
            <person name="Szegedi E."/>
            <person name="Burr T."/>
            <person name="Savka M.A."/>
        </authorList>
    </citation>
    <scope>NUCLEOTIDE SEQUENCE [LARGE SCALE GENOMIC DNA]</scope>
    <source>
        <strain evidence="7 8">CG516</strain>
    </source>
</reference>
<dbReference type="EMBL" id="WPHR01000001">
    <property type="protein sequence ID" value="MUZ71114.1"/>
    <property type="molecule type" value="Genomic_DNA"/>
</dbReference>
<dbReference type="RefSeq" id="WP_156613111.1">
    <property type="nucleotide sequence ID" value="NZ_WPHR01000001.1"/>
</dbReference>
<dbReference type="Proteomes" id="UP000477951">
    <property type="component" value="Unassembled WGS sequence"/>
</dbReference>
<dbReference type="AlphaFoldDB" id="A0A6L6V5X4"/>
<dbReference type="SUPFAM" id="SSF103481">
    <property type="entry name" value="Multidrug resistance efflux transporter EmrE"/>
    <property type="match status" value="2"/>
</dbReference>
<feature type="transmembrane region" description="Helical" evidence="5">
    <location>
        <begin position="186"/>
        <end position="204"/>
    </location>
</feature>
<dbReference type="InterPro" id="IPR000620">
    <property type="entry name" value="EamA_dom"/>
</dbReference>
<organism evidence="7 8">
    <name type="scientific">Agrobacterium vitis</name>
    <name type="common">Rhizobium vitis</name>
    <dbReference type="NCBI Taxonomy" id="373"/>
    <lineage>
        <taxon>Bacteria</taxon>
        <taxon>Pseudomonadati</taxon>
        <taxon>Pseudomonadota</taxon>
        <taxon>Alphaproteobacteria</taxon>
        <taxon>Hyphomicrobiales</taxon>
        <taxon>Rhizobiaceae</taxon>
        <taxon>Rhizobium/Agrobacterium group</taxon>
        <taxon>Agrobacterium</taxon>
    </lineage>
</organism>
<comment type="subcellular location">
    <subcellularLocation>
        <location evidence="1">Membrane</location>
        <topology evidence="1">Multi-pass membrane protein</topology>
    </subcellularLocation>
</comment>
<keyword evidence="2 5" id="KW-0812">Transmembrane</keyword>